<reference evidence="10" key="2">
    <citation type="submission" date="2004-02" db="EMBL/GenBank/DDBJ databases">
        <authorList>
            <consortium name="Genoscope"/>
            <consortium name="Whitehead Institute Centre for Genome Research"/>
        </authorList>
    </citation>
    <scope>NUCLEOTIDE SEQUENCE</scope>
</reference>
<dbReference type="InterPro" id="IPR039220">
    <property type="entry name" value="FAM3"/>
</dbReference>
<evidence type="ECO:0000256" key="2">
    <source>
        <dbReference type="ARBA" id="ARBA00010905"/>
    </source>
</evidence>
<protein>
    <submittedName>
        <fullName evidence="10">(spotted green pufferfish) hypothetical protein</fullName>
    </submittedName>
</protein>
<gene>
    <name evidence="10" type="ORF">GSTENG00028115001</name>
</gene>
<reference evidence="10" key="1">
    <citation type="journal article" date="2004" name="Nature">
        <title>Genome duplication in the teleost fish Tetraodon nigroviridis reveals the early vertebrate proto-karyotype.</title>
        <authorList>
            <person name="Jaillon O."/>
            <person name="Aury J.-M."/>
            <person name="Brunet F."/>
            <person name="Petit J.-L."/>
            <person name="Stange-Thomann N."/>
            <person name="Mauceli E."/>
            <person name="Bouneau L."/>
            <person name="Fischer C."/>
            <person name="Ozouf-Costaz C."/>
            <person name="Bernot A."/>
            <person name="Nicaud S."/>
            <person name="Jaffe D."/>
            <person name="Fisher S."/>
            <person name="Lutfalla G."/>
            <person name="Dossat C."/>
            <person name="Segurens B."/>
            <person name="Dasilva C."/>
            <person name="Salanoubat M."/>
            <person name="Levy M."/>
            <person name="Boudet N."/>
            <person name="Castellano S."/>
            <person name="Anthouard V."/>
            <person name="Jubin C."/>
            <person name="Castelli V."/>
            <person name="Katinka M."/>
            <person name="Vacherie B."/>
            <person name="Biemont C."/>
            <person name="Skalli Z."/>
            <person name="Cattolico L."/>
            <person name="Poulain J."/>
            <person name="De Berardinis V."/>
            <person name="Cruaud C."/>
            <person name="Duprat S."/>
            <person name="Brottier P."/>
            <person name="Coutanceau J.-P."/>
            <person name="Gouzy J."/>
            <person name="Parra G."/>
            <person name="Lardier G."/>
            <person name="Chapple C."/>
            <person name="McKernan K.J."/>
            <person name="McEwan P."/>
            <person name="Bosak S."/>
            <person name="Kellis M."/>
            <person name="Volff J.-N."/>
            <person name="Guigo R."/>
            <person name="Zody M.C."/>
            <person name="Mesirov J."/>
            <person name="Lindblad-Toh K."/>
            <person name="Birren B."/>
            <person name="Nusbaum C."/>
            <person name="Kahn D."/>
            <person name="Robinson-Rechavi M."/>
            <person name="Laudet V."/>
            <person name="Schachter V."/>
            <person name="Quetier F."/>
            <person name="Saurin W."/>
            <person name="Scarpelli C."/>
            <person name="Wincker P."/>
            <person name="Lander E.S."/>
            <person name="Weissenbach J."/>
            <person name="Roest Crollius H."/>
        </authorList>
    </citation>
    <scope>NUCLEOTIDE SEQUENCE [LARGE SCALE GENOMIC DNA]</scope>
</reference>
<evidence type="ECO:0000256" key="4">
    <source>
        <dbReference type="ARBA" id="ARBA00022729"/>
    </source>
</evidence>
<dbReference type="KEGG" id="tng:GSTEN00028115G001"/>
<dbReference type="Pfam" id="PF15711">
    <property type="entry name" value="ILEI"/>
    <property type="match status" value="1"/>
</dbReference>
<evidence type="ECO:0000256" key="1">
    <source>
        <dbReference type="ARBA" id="ARBA00004613"/>
    </source>
</evidence>
<organism evidence="10">
    <name type="scientific">Tetraodon nigroviridis</name>
    <name type="common">Spotted green pufferfish</name>
    <name type="synonym">Chelonodon nigroviridis</name>
    <dbReference type="NCBI Taxonomy" id="99883"/>
    <lineage>
        <taxon>Eukaryota</taxon>
        <taxon>Metazoa</taxon>
        <taxon>Chordata</taxon>
        <taxon>Craniata</taxon>
        <taxon>Vertebrata</taxon>
        <taxon>Euteleostomi</taxon>
        <taxon>Actinopterygii</taxon>
        <taxon>Neopterygii</taxon>
        <taxon>Teleostei</taxon>
        <taxon>Neoteleostei</taxon>
        <taxon>Acanthomorphata</taxon>
        <taxon>Eupercaria</taxon>
        <taxon>Tetraodontiformes</taxon>
        <taxon>Tetradontoidea</taxon>
        <taxon>Tetraodontidae</taxon>
        <taxon>Tetraodon</taxon>
    </lineage>
</organism>
<dbReference type="PANTHER" id="PTHR14592">
    <property type="entry name" value="UNCHARACTERIZED FAM3"/>
    <property type="match status" value="1"/>
</dbReference>
<dbReference type="EMBL" id="CAAE01014991">
    <property type="protein sequence ID" value="CAG07444.1"/>
    <property type="molecule type" value="Genomic_DNA"/>
</dbReference>
<dbReference type="InterPro" id="IPR039477">
    <property type="entry name" value="ILEI/PANDER_dom"/>
</dbReference>
<evidence type="ECO:0000256" key="3">
    <source>
        <dbReference type="ARBA" id="ARBA00022525"/>
    </source>
</evidence>
<evidence type="ECO:0000259" key="9">
    <source>
        <dbReference type="Pfam" id="PF15711"/>
    </source>
</evidence>
<comment type="similarity">
    <text evidence="2">Belongs to the FAM3 family.</text>
</comment>
<dbReference type="AlphaFoldDB" id="Q4RVY8"/>
<dbReference type="PROSITE" id="PS52031">
    <property type="entry name" value="GG_LECTIN"/>
    <property type="match status" value="1"/>
</dbReference>
<proteinExistence type="inferred from homology"/>
<name>Q4RVY8_TETNG</name>
<dbReference type="GO" id="GO:0030246">
    <property type="term" value="F:carbohydrate binding"/>
    <property type="evidence" value="ECO:0007669"/>
    <property type="project" value="UniProtKB-UniRule"/>
</dbReference>
<feature type="chain" id="PRO_5004243149" evidence="8">
    <location>
        <begin position="26"/>
        <end position="225"/>
    </location>
</feature>
<keyword evidence="3" id="KW-0964">Secreted</keyword>
<keyword evidence="6" id="KW-1015">Disulfide bond</keyword>
<comment type="caution">
    <text evidence="10">The sequence shown here is derived from an EMBL/GenBank/DDBJ whole genome shotgun (WGS) entry which is preliminary data.</text>
</comment>
<feature type="domain" description="ILEI/PANDER" evidence="9">
    <location>
        <begin position="110"/>
        <end position="184"/>
    </location>
</feature>
<dbReference type="GO" id="GO:0005576">
    <property type="term" value="C:extracellular region"/>
    <property type="evidence" value="ECO:0007669"/>
    <property type="project" value="UniProtKB-SubCell"/>
</dbReference>
<keyword evidence="5 7" id="KW-0430">Lectin</keyword>
<evidence type="ECO:0000256" key="6">
    <source>
        <dbReference type="ARBA" id="ARBA00023157"/>
    </source>
</evidence>
<dbReference type="OrthoDB" id="440755at2759"/>
<evidence type="ECO:0000256" key="7">
    <source>
        <dbReference type="PROSITE-ProRule" id="PRU01375"/>
    </source>
</evidence>
<evidence type="ECO:0000256" key="8">
    <source>
        <dbReference type="SAM" id="SignalP"/>
    </source>
</evidence>
<evidence type="ECO:0000256" key="5">
    <source>
        <dbReference type="ARBA" id="ARBA00022734"/>
    </source>
</evidence>
<evidence type="ECO:0000313" key="10">
    <source>
        <dbReference type="EMBL" id="CAG07444.1"/>
    </source>
</evidence>
<feature type="signal peptide" evidence="8">
    <location>
        <begin position="1"/>
        <end position="25"/>
    </location>
</feature>
<comment type="subcellular location">
    <subcellularLocation>
        <location evidence="1">Secreted</location>
    </subcellularLocation>
</comment>
<accession>Q4RVY8</accession>
<sequence length="225" mass="24442">MRLTGPLRATAVLLLLGLTWLLANTLFGGDSGASVRHFFSAELRPRRYKCGLSAPCPPKHLAFRLVSGAANVIGPKICLEDKMIAGQQISLNLLCLSHRLVSSVKNNVGRGLNIALVNGVTGELLDTKTFDMWAGDVSDLLKFLRPLHEGTLVFVASFDDPATKMNDEARRLLEELGSSDVRAVTSMKAGPSLWRWTAAFLFGPLWKDNGARSSHTQSSPKDQNG</sequence>
<keyword evidence="4 8" id="KW-0732">Signal</keyword>